<evidence type="ECO:0000313" key="3">
    <source>
        <dbReference type="Proteomes" id="UP000799424"/>
    </source>
</evidence>
<evidence type="ECO:0000256" key="1">
    <source>
        <dbReference type="SAM" id="MobiDB-lite"/>
    </source>
</evidence>
<reference evidence="2" key="1">
    <citation type="journal article" date="2020" name="Stud. Mycol.">
        <title>101 Dothideomycetes genomes: a test case for predicting lifestyles and emergence of pathogens.</title>
        <authorList>
            <person name="Haridas S."/>
            <person name="Albert R."/>
            <person name="Binder M."/>
            <person name="Bloem J."/>
            <person name="Labutti K."/>
            <person name="Salamov A."/>
            <person name="Andreopoulos B."/>
            <person name="Baker S."/>
            <person name="Barry K."/>
            <person name="Bills G."/>
            <person name="Bluhm B."/>
            <person name="Cannon C."/>
            <person name="Castanera R."/>
            <person name="Culley D."/>
            <person name="Daum C."/>
            <person name="Ezra D."/>
            <person name="Gonzalez J."/>
            <person name="Henrissat B."/>
            <person name="Kuo A."/>
            <person name="Liang C."/>
            <person name="Lipzen A."/>
            <person name="Lutzoni F."/>
            <person name="Magnuson J."/>
            <person name="Mondo S."/>
            <person name="Nolan M."/>
            <person name="Ohm R."/>
            <person name="Pangilinan J."/>
            <person name="Park H.-J."/>
            <person name="Ramirez L."/>
            <person name="Alfaro M."/>
            <person name="Sun H."/>
            <person name="Tritt A."/>
            <person name="Yoshinaga Y."/>
            <person name="Zwiers L.-H."/>
            <person name="Turgeon B."/>
            <person name="Goodwin S."/>
            <person name="Spatafora J."/>
            <person name="Crous P."/>
            <person name="Grigoriev I."/>
        </authorList>
    </citation>
    <scope>NUCLEOTIDE SEQUENCE</scope>
    <source>
        <strain evidence="2">CBS 113818</strain>
    </source>
</reference>
<dbReference type="AlphaFoldDB" id="A0A6A6ZTS0"/>
<feature type="compositionally biased region" description="Polar residues" evidence="1">
    <location>
        <begin position="1"/>
        <end position="17"/>
    </location>
</feature>
<dbReference type="Proteomes" id="UP000799424">
    <property type="component" value="Unassembled WGS sequence"/>
</dbReference>
<proteinExistence type="predicted"/>
<organism evidence="2 3">
    <name type="scientific">Ophiobolus disseminans</name>
    <dbReference type="NCBI Taxonomy" id="1469910"/>
    <lineage>
        <taxon>Eukaryota</taxon>
        <taxon>Fungi</taxon>
        <taxon>Dikarya</taxon>
        <taxon>Ascomycota</taxon>
        <taxon>Pezizomycotina</taxon>
        <taxon>Dothideomycetes</taxon>
        <taxon>Pleosporomycetidae</taxon>
        <taxon>Pleosporales</taxon>
        <taxon>Pleosporineae</taxon>
        <taxon>Phaeosphaeriaceae</taxon>
        <taxon>Ophiobolus</taxon>
    </lineage>
</organism>
<protein>
    <submittedName>
        <fullName evidence="2">Uncharacterized protein</fullName>
    </submittedName>
</protein>
<gene>
    <name evidence="2" type="ORF">CC86DRAFT_408263</name>
</gene>
<feature type="compositionally biased region" description="Polar residues" evidence="1">
    <location>
        <begin position="111"/>
        <end position="127"/>
    </location>
</feature>
<accession>A0A6A6ZTS0</accession>
<evidence type="ECO:0000313" key="2">
    <source>
        <dbReference type="EMBL" id="KAF2824158.1"/>
    </source>
</evidence>
<feature type="compositionally biased region" description="Polar residues" evidence="1">
    <location>
        <begin position="44"/>
        <end position="72"/>
    </location>
</feature>
<dbReference type="EMBL" id="MU006230">
    <property type="protein sequence ID" value="KAF2824158.1"/>
    <property type="molecule type" value="Genomic_DNA"/>
</dbReference>
<feature type="region of interest" description="Disordered" evidence="1">
    <location>
        <begin position="1"/>
        <end position="127"/>
    </location>
</feature>
<keyword evidence="3" id="KW-1185">Reference proteome</keyword>
<sequence length="127" mass="13601">MPKYSSGSHNQADSCLQQHHLAPQLEKFIYSPPEKSGGGAGQIAPSTLRTQRESASFSATANANRTYSSIDSKGQPLPRRRAERVLLLGHRAGPPTILPREKSSNPVEPPSGTSDPRPSNPLTYVGA</sequence>
<name>A0A6A6ZTS0_9PLEO</name>